<dbReference type="OrthoDB" id="249764at2"/>
<accession>Q10V73</accession>
<dbReference type="GO" id="GO:0005737">
    <property type="term" value="C:cytoplasm"/>
    <property type="evidence" value="ECO:0007669"/>
    <property type="project" value="InterPro"/>
</dbReference>
<dbReference type="InterPro" id="IPR036556">
    <property type="entry name" value="PAD_central_sf"/>
</dbReference>
<evidence type="ECO:0000259" key="2">
    <source>
        <dbReference type="Pfam" id="PF03068"/>
    </source>
</evidence>
<evidence type="ECO:0000313" key="4">
    <source>
        <dbReference type="EMBL" id="ABG53851.1"/>
    </source>
</evidence>
<dbReference type="GO" id="GO:0005509">
    <property type="term" value="F:calcium ion binding"/>
    <property type="evidence" value="ECO:0007669"/>
    <property type="project" value="InterPro"/>
</dbReference>
<dbReference type="InterPro" id="IPR013733">
    <property type="entry name" value="Prot_Arg_deaminase_cen_dom"/>
</dbReference>
<keyword evidence="1" id="KW-0472">Membrane</keyword>
<dbReference type="eggNOG" id="COG1193">
    <property type="taxonomic scope" value="Bacteria"/>
</dbReference>
<dbReference type="PANTHER" id="PTHR10837">
    <property type="entry name" value="PEPTIDYLARGININE DEIMINASE"/>
    <property type="match status" value="1"/>
</dbReference>
<protein>
    <submittedName>
        <fullName evidence="4">Protein-arginine deiminase</fullName>
        <ecNumber evidence="4">3.5.3.15</ecNumber>
    </submittedName>
</protein>
<keyword evidence="4" id="KW-0378">Hydrolase</keyword>
<organism evidence="4">
    <name type="scientific">Trichodesmium erythraeum (strain IMS101)</name>
    <dbReference type="NCBI Taxonomy" id="203124"/>
    <lineage>
        <taxon>Bacteria</taxon>
        <taxon>Bacillati</taxon>
        <taxon>Cyanobacteriota</taxon>
        <taxon>Cyanophyceae</taxon>
        <taxon>Oscillatoriophycideae</taxon>
        <taxon>Oscillatoriales</taxon>
        <taxon>Microcoleaceae</taxon>
        <taxon>Trichodesmium</taxon>
    </lineage>
</organism>
<feature type="transmembrane region" description="Helical" evidence="1">
    <location>
        <begin position="7"/>
        <end position="26"/>
    </location>
</feature>
<dbReference type="Pfam" id="PF08527">
    <property type="entry name" value="PAD_M"/>
    <property type="match status" value="1"/>
</dbReference>
<dbReference type="KEGG" id="ter:Tery_4936"/>
<reference evidence="4" key="1">
    <citation type="submission" date="2006-06" db="EMBL/GenBank/DDBJ databases">
        <title>Complete sequence of Trichodesmium erythraeum IMS101.</title>
        <authorList>
            <consortium name="US DOE Joint Genome Institute"/>
            <person name="Copeland A."/>
            <person name="Lucas S."/>
            <person name="Lapidus A."/>
            <person name="Barry K."/>
            <person name="Detter J.C."/>
            <person name="Glavina del Rio T."/>
            <person name="Hammon N."/>
            <person name="Israni S."/>
            <person name="Dalin E."/>
            <person name="Tice H."/>
            <person name="Pitluck S."/>
            <person name="Kiss H."/>
            <person name="Munk A.C."/>
            <person name="Brettin T."/>
            <person name="Bruce D."/>
            <person name="Han C."/>
            <person name="Tapia R."/>
            <person name="Gilna P."/>
            <person name="Schmutz J."/>
            <person name="Larimer F."/>
            <person name="Land M."/>
            <person name="Hauser L."/>
            <person name="Kyrpides N."/>
            <person name="Kim E."/>
            <person name="Richardson P."/>
        </authorList>
    </citation>
    <scope>NUCLEOTIDE SEQUENCE [LARGE SCALE GENOMIC DNA]</scope>
    <source>
        <strain evidence="4">IMS101</strain>
    </source>
</reference>
<dbReference type="GO" id="GO:0004668">
    <property type="term" value="F:protein-arginine deiminase activity"/>
    <property type="evidence" value="ECO:0007669"/>
    <property type="project" value="UniProtKB-EC"/>
</dbReference>
<dbReference type="HOGENOM" id="CLU_365494_0_0_3"/>
<proteinExistence type="predicted"/>
<dbReference type="STRING" id="203124.Tery_4936"/>
<dbReference type="SUPFAM" id="SSF110083">
    <property type="entry name" value="Peptidylarginine deiminase Pad4, middle domain"/>
    <property type="match status" value="1"/>
</dbReference>
<dbReference type="Gene3D" id="2.60.40.1700">
    <property type="entry name" value="Protein-arginine deiminase, central domain"/>
    <property type="match status" value="1"/>
</dbReference>
<dbReference type="InterPro" id="IPR013530">
    <property type="entry name" value="PAD_C"/>
</dbReference>
<dbReference type="Gene3D" id="3.75.10.10">
    <property type="entry name" value="L-arginine/glycine Amidinotransferase, Chain A"/>
    <property type="match status" value="1"/>
</dbReference>
<feature type="domain" description="Protein-arginine deiminase C-terminal" evidence="2">
    <location>
        <begin position="376"/>
        <end position="739"/>
    </location>
</feature>
<dbReference type="AlphaFoldDB" id="Q10V73"/>
<dbReference type="SUPFAM" id="SSF55909">
    <property type="entry name" value="Pentein"/>
    <property type="match status" value="1"/>
</dbReference>
<dbReference type="Pfam" id="PF03068">
    <property type="entry name" value="PAD"/>
    <property type="match status" value="1"/>
</dbReference>
<dbReference type="RefSeq" id="WP_011614146.1">
    <property type="nucleotide sequence ID" value="NC_008312.1"/>
</dbReference>
<gene>
    <name evidence="4" type="ordered locus">Tery_4936</name>
</gene>
<name>Q10V73_TRIEI</name>
<evidence type="ECO:0000256" key="1">
    <source>
        <dbReference type="SAM" id="Phobius"/>
    </source>
</evidence>
<keyword evidence="1" id="KW-0812">Transmembrane</keyword>
<dbReference type="EMBL" id="CP000393">
    <property type="protein sequence ID" value="ABG53851.1"/>
    <property type="molecule type" value="Genomic_DNA"/>
</dbReference>
<sequence>MGWIQYIKIALVNTVGALVGIIWVPVPQAVAQSSLPEPANSEISALETIKSINKNLKIPKTISSLTELYQIKDQLKVELERVSKMPNFKKVREPWQYQFQLQQYEKTLKDFRSIEAKIIKEEKALQSWKQALSIATNAVAKGKKLQANYQTWEEAENLWLEAIYSLRQIPQDSLMTDKAIEKMLEYQGYLAVACYEKVMAVRVWEKEKEKKTNSHTKTYRPIAYSLSPGFTMYGDTNRDGKVDETDKSGRENWSLSEGALMLFNNDDDNGDLIPDWRDGDVNGENDVADLAIVNIRLAENYRDAQIYISTDADVNNYINIFQKTESGWQPVDLSGTEALISRAKIVLGVEAKQFADRDWKGVVNLTAIAKKNGRQIASDSIQIGVVPWLMSPNTAPVKELHVSERGLANQKFISKITEIIEKTGVTAKINPGGTTWMQDTKKIGYVQFPTQGKMHNMNVVLKGNRLQENDQYARSLLKENFGWFEVGKPRQLDPLNRWADAYGNLEVTPPLPGYPMGRVYYGKAGEVGMNPDIIDFIKAQKIQGPPVDIDTSWLMMRHVDEIISFIPSKTGKPLMLIVSPEAGVKLLEELSEENYGKAAINRGLSTQITVRAALKNEKLVQHNLYLQREKLNPLIEKLKQEFNLSNDQIIQVPAMFGYSGYAWWPNMVNSVVINGELLVSSPGGALINGRDYTQEKFRRLVSNSSLNINFMDDQYYQQLRGNVHDAVNTTRLGKNHPFWKSLSENILGFRGQSLDMVDTK</sequence>
<feature type="domain" description="Protein-arginine deiminase (PAD) central" evidence="3">
    <location>
        <begin position="234"/>
        <end position="366"/>
    </location>
</feature>
<dbReference type="EC" id="3.5.3.15" evidence="4"/>
<dbReference type="InterPro" id="IPR004303">
    <property type="entry name" value="PAD"/>
</dbReference>
<evidence type="ECO:0000259" key="3">
    <source>
        <dbReference type="Pfam" id="PF08527"/>
    </source>
</evidence>
<dbReference type="PANTHER" id="PTHR10837:SF8">
    <property type="entry name" value="PROTEIN-ARGININE DEIMINASE"/>
    <property type="match status" value="1"/>
</dbReference>
<keyword evidence="1" id="KW-1133">Transmembrane helix</keyword>